<dbReference type="Pfam" id="PF01979">
    <property type="entry name" value="Amidohydro_1"/>
    <property type="match status" value="1"/>
</dbReference>
<dbReference type="InterPro" id="IPR032466">
    <property type="entry name" value="Metal_Hydrolase"/>
</dbReference>
<dbReference type="Gene3D" id="3.20.20.140">
    <property type="entry name" value="Metal-dependent hydrolases"/>
    <property type="match status" value="1"/>
</dbReference>
<dbReference type="EMBL" id="KN837228">
    <property type="protein sequence ID" value="KIJ32320.1"/>
    <property type="molecule type" value="Genomic_DNA"/>
</dbReference>
<organism evidence="2 3">
    <name type="scientific">Sphaerobolus stellatus (strain SS14)</name>
    <dbReference type="NCBI Taxonomy" id="990650"/>
    <lineage>
        <taxon>Eukaryota</taxon>
        <taxon>Fungi</taxon>
        <taxon>Dikarya</taxon>
        <taxon>Basidiomycota</taxon>
        <taxon>Agaricomycotina</taxon>
        <taxon>Agaricomycetes</taxon>
        <taxon>Phallomycetidae</taxon>
        <taxon>Geastrales</taxon>
        <taxon>Sphaerobolaceae</taxon>
        <taxon>Sphaerobolus</taxon>
    </lineage>
</organism>
<feature type="domain" description="Amidohydrolase-related" evidence="1">
    <location>
        <begin position="62"/>
        <end position="439"/>
    </location>
</feature>
<name>A0A0C9V4B2_SPHS4</name>
<gene>
    <name evidence="2" type="ORF">M422DRAFT_265816</name>
</gene>
<dbReference type="GO" id="GO:0016810">
    <property type="term" value="F:hydrolase activity, acting on carbon-nitrogen (but not peptide) bonds"/>
    <property type="evidence" value="ECO:0007669"/>
    <property type="project" value="InterPro"/>
</dbReference>
<dbReference type="SUPFAM" id="SSF51338">
    <property type="entry name" value="Composite domain of metallo-dependent hydrolases"/>
    <property type="match status" value="2"/>
</dbReference>
<evidence type="ECO:0000313" key="2">
    <source>
        <dbReference type="EMBL" id="KIJ32320.1"/>
    </source>
</evidence>
<dbReference type="Gene3D" id="2.30.40.10">
    <property type="entry name" value="Urease, subunit C, domain 1"/>
    <property type="match status" value="1"/>
</dbReference>
<sequence>MPASILIQGGHVLHFGPESTATNPSIIFKAQDVLVRGNKIVEIADSIPVPPGATVIDAKDHIVSPGFVDTHRHLWQAGMRGIVKPKPIADQTLMEYMCSVRTVAQPLFSAEDMYWSQLVGACEAISAGVTTILDQAQGSRSPAHVERAIDATRESGLRSIYAYFRHEPEPWKEWQAKHMGEIGKMLHASEDQRITLGLGYDPITWESPEEIHETMAIAKNAGSTLTTVHFLPTHFARTLNEMHESSHAFDSDFVLSHFNHASAEEMKLTKELGIGISCTPETELAMSHGQVALFDCAEQGIKAGLGIDTHIMCSGDMFGQMRLALQSARSIRNASLYLGTSHGQALAAAASPARKLPRSLIHTSAHMVRFATLGGAETLNMADRVGSLEVGKLADIILISLLSPNILGTSRDTDSLASAMVVLANAHDVKTVIIDGEIVKKDGKLTKVNWENVRDNFMVHHKEVNANIQKASESTDWDKEFEMLRASWYIGPERVV</sequence>
<dbReference type="InterPro" id="IPR050287">
    <property type="entry name" value="MTA/SAH_deaminase"/>
</dbReference>
<protein>
    <recommendedName>
        <fullName evidence="1">Amidohydrolase-related domain-containing protein</fullName>
    </recommendedName>
</protein>
<dbReference type="AlphaFoldDB" id="A0A0C9V4B2"/>
<evidence type="ECO:0000259" key="1">
    <source>
        <dbReference type="Pfam" id="PF01979"/>
    </source>
</evidence>
<dbReference type="InterPro" id="IPR011059">
    <property type="entry name" value="Metal-dep_hydrolase_composite"/>
</dbReference>
<dbReference type="PANTHER" id="PTHR43794">
    <property type="entry name" value="AMINOHYDROLASE SSNA-RELATED"/>
    <property type="match status" value="1"/>
</dbReference>
<keyword evidence="3" id="KW-1185">Reference proteome</keyword>
<dbReference type="PANTHER" id="PTHR43794:SF5">
    <property type="entry name" value="CHLOROHYDROLASE FAMILY PROTEIN"/>
    <property type="match status" value="1"/>
</dbReference>
<reference evidence="2 3" key="1">
    <citation type="submission" date="2014-06" db="EMBL/GenBank/DDBJ databases">
        <title>Evolutionary Origins and Diversification of the Mycorrhizal Mutualists.</title>
        <authorList>
            <consortium name="DOE Joint Genome Institute"/>
            <consortium name="Mycorrhizal Genomics Consortium"/>
            <person name="Kohler A."/>
            <person name="Kuo A."/>
            <person name="Nagy L.G."/>
            <person name="Floudas D."/>
            <person name="Copeland A."/>
            <person name="Barry K.W."/>
            <person name="Cichocki N."/>
            <person name="Veneault-Fourrey C."/>
            <person name="LaButti K."/>
            <person name="Lindquist E.A."/>
            <person name="Lipzen A."/>
            <person name="Lundell T."/>
            <person name="Morin E."/>
            <person name="Murat C."/>
            <person name="Riley R."/>
            <person name="Ohm R."/>
            <person name="Sun H."/>
            <person name="Tunlid A."/>
            <person name="Henrissat B."/>
            <person name="Grigoriev I.V."/>
            <person name="Hibbett D.S."/>
            <person name="Martin F."/>
        </authorList>
    </citation>
    <scope>NUCLEOTIDE SEQUENCE [LARGE SCALE GENOMIC DNA]</scope>
    <source>
        <strain evidence="2 3">SS14</strain>
    </source>
</reference>
<dbReference type="SUPFAM" id="SSF51556">
    <property type="entry name" value="Metallo-dependent hydrolases"/>
    <property type="match status" value="1"/>
</dbReference>
<dbReference type="OrthoDB" id="194468at2759"/>
<dbReference type="InterPro" id="IPR006680">
    <property type="entry name" value="Amidohydro-rel"/>
</dbReference>
<accession>A0A0C9V4B2</accession>
<dbReference type="Proteomes" id="UP000054279">
    <property type="component" value="Unassembled WGS sequence"/>
</dbReference>
<proteinExistence type="predicted"/>
<dbReference type="HOGENOM" id="CLU_012358_2_3_1"/>
<evidence type="ECO:0000313" key="3">
    <source>
        <dbReference type="Proteomes" id="UP000054279"/>
    </source>
</evidence>